<sequence length="51" mass="5508">MSQHSSERPDQRDQPRIAPEEHPAEHAPAASAAGVPLGRIILGLARPYRIG</sequence>
<protein>
    <submittedName>
        <fullName evidence="2">Uncharacterized protein</fullName>
    </submittedName>
</protein>
<dbReference type="Proteomes" id="UP000471166">
    <property type="component" value="Unassembled WGS sequence"/>
</dbReference>
<proteinExistence type="predicted"/>
<gene>
    <name evidence="2" type="ORF">GV791_27220</name>
</gene>
<dbReference type="EMBL" id="JAAGVB010000066">
    <property type="protein sequence ID" value="NEW36226.1"/>
    <property type="molecule type" value="Genomic_DNA"/>
</dbReference>
<evidence type="ECO:0000313" key="2">
    <source>
        <dbReference type="EMBL" id="NEW36226.1"/>
    </source>
</evidence>
<dbReference type="AlphaFoldDB" id="A0A6P1CXT5"/>
<feature type="region of interest" description="Disordered" evidence="1">
    <location>
        <begin position="1"/>
        <end position="36"/>
    </location>
</feature>
<organism evidence="2 3">
    <name type="scientific">Nocardia cyriacigeorgica</name>
    <dbReference type="NCBI Taxonomy" id="135487"/>
    <lineage>
        <taxon>Bacteria</taxon>
        <taxon>Bacillati</taxon>
        <taxon>Actinomycetota</taxon>
        <taxon>Actinomycetes</taxon>
        <taxon>Mycobacteriales</taxon>
        <taxon>Nocardiaceae</taxon>
        <taxon>Nocardia</taxon>
    </lineage>
</organism>
<accession>A0A6P1CXT5</accession>
<feature type="compositionally biased region" description="Basic and acidic residues" evidence="1">
    <location>
        <begin position="1"/>
        <end position="25"/>
    </location>
</feature>
<comment type="caution">
    <text evidence="2">The sequence shown here is derived from an EMBL/GenBank/DDBJ whole genome shotgun (WGS) entry which is preliminary data.</text>
</comment>
<name>A0A6P1CXT5_9NOCA</name>
<evidence type="ECO:0000256" key="1">
    <source>
        <dbReference type="SAM" id="MobiDB-lite"/>
    </source>
</evidence>
<dbReference type="RefSeq" id="WP_163847696.1">
    <property type="nucleotide sequence ID" value="NZ_AP026975.1"/>
</dbReference>
<reference evidence="2 3" key="1">
    <citation type="submission" date="2020-01" db="EMBL/GenBank/DDBJ databases">
        <title>Genetics and antimicrobial susceptibilities of Nocardia species isolated from the soil; a comparison with species isolated from humans.</title>
        <authorList>
            <person name="Carrasco G."/>
            <person name="Monzon S."/>
            <person name="Sansegundo M."/>
            <person name="Garcia E."/>
            <person name="Garrido N."/>
            <person name="Medina M.J."/>
            <person name="Villalon P."/>
            <person name="Ramirez-Arocha A.C."/>
            <person name="Jimenez P."/>
            <person name="Cuesta I."/>
            <person name="Valdezate S."/>
        </authorList>
    </citation>
    <scope>NUCLEOTIDE SEQUENCE [LARGE SCALE GENOMIC DNA]</scope>
    <source>
        <strain evidence="2 3">CNM20110626</strain>
    </source>
</reference>
<evidence type="ECO:0000313" key="3">
    <source>
        <dbReference type="Proteomes" id="UP000471166"/>
    </source>
</evidence>